<dbReference type="Proteomes" id="UP000784294">
    <property type="component" value="Unassembled WGS sequence"/>
</dbReference>
<evidence type="ECO:0000313" key="1">
    <source>
        <dbReference type="EMBL" id="VEL34723.1"/>
    </source>
</evidence>
<dbReference type="EMBL" id="CAAALY010248259">
    <property type="protein sequence ID" value="VEL34723.1"/>
    <property type="molecule type" value="Genomic_DNA"/>
</dbReference>
<protein>
    <submittedName>
        <fullName evidence="1">Uncharacterized protein</fullName>
    </submittedName>
</protein>
<comment type="caution">
    <text evidence="1">The sequence shown here is derived from an EMBL/GenBank/DDBJ whole genome shotgun (WGS) entry which is preliminary data.</text>
</comment>
<gene>
    <name evidence="1" type="ORF">PXEA_LOCUS28163</name>
</gene>
<accession>A0A448XED6</accession>
<keyword evidence="2" id="KW-1185">Reference proteome</keyword>
<dbReference type="AlphaFoldDB" id="A0A448XED6"/>
<organism evidence="1 2">
    <name type="scientific">Protopolystoma xenopodis</name>
    <dbReference type="NCBI Taxonomy" id="117903"/>
    <lineage>
        <taxon>Eukaryota</taxon>
        <taxon>Metazoa</taxon>
        <taxon>Spiralia</taxon>
        <taxon>Lophotrochozoa</taxon>
        <taxon>Platyhelminthes</taxon>
        <taxon>Monogenea</taxon>
        <taxon>Polyopisthocotylea</taxon>
        <taxon>Polystomatidea</taxon>
        <taxon>Polystomatidae</taxon>
        <taxon>Protopolystoma</taxon>
    </lineage>
</organism>
<reference evidence="1" key="1">
    <citation type="submission" date="2018-11" db="EMBL/GenBank/DDBJ databases">
        <authorList>
            <consortium name="Pathogen Informatics"/>
        </authorList>
    </citation>
    <scope>NUCLEOTIDE SEQUENCE</scope>
</reference>
<sequence length="142" mass="15654">MPSEPTERQRPFVFSASGLPFSVSASASPSYPLLIADMFAIHLELYLGYVPMQTRFRTDFAHQLPSTTSTPQAIPTLASSGHFPIEETLQEALTRVSAEAMPSILLDLVVILPCMLLSRIGARSWCQYVNVCWAYAASLDDE</sequence>
<proteinExistence type="predicted"/>
<evidence type="ECO:0000313" key="2">
    <source>
        <dbReference type="Proteomes" id="UP000784294"/>
    </source>
</evidence>
<name>A0A448XED6_9PLAT</name>